<gene>
    <name evidence="1" type="ORF">CWE11_10670</name>
</gene>
<sequence length="91" mass="10322">MTDDLHKGANTDNFILFSVGDGRVQTQCRFEGDTLWLPQATIAELFQVTPQAITQHIRSVYEDVELDERSTCEDYGSSFAQQTSVSVRLRH</sequence>
<dbReference type="PANTHER" id="PTHR35810">
    <property type="entry name" value="CYTOPLASMIC PROTEIN-RELATED"/>
    <property type="match status" value="1"/>
</dbReference>
<evidence type="ECO:0000313" key="1">
    <source>
        <dbReference type="EMBL" id="RUO28757.1"/>
    </source>
</evidence>
<dbReference type="PANTHER" id="PTHR35810:SF1">
    <property type="entry name" value="CYTOPLASMIC PROTEIN"/>
    <property type="match status" value="1"/>
</dbReference>
<organism evidence="1 2">
    <name type="scientific">Aliidiomarina sanyensis</name>
    <dbReference type="NCBI Taxonomy" id="1249555"/>
    <lineage>
        <taxon>Bacteria</taxon>
        <taxon>Pseudomonadati</taxon>
        <taxon>Pseudomonadota</taxon>
        <taxon>Gammaproteobacteria</taxon>
        <taxon>Alteromonadales</taxon>
        <taxon>Idiomarinaceae</taxon>
        <taxon>Aliidiomarina</taxon>
    </lineage>
</organism>
<dbReference type="GO" id="GO:0003677">
    <property type="term" value="F:DNA binding"/>
    <property type="evidence" value="ECO:0007669"/>
    <property type="project" value="UniProtKB-KW"/>
</dbReference>
<keyword evidence="1" id="KW-0238">DNA-binding</keyword>
<name>A0A432WBK2_9GAMM</name>
<reference evidence="1 2" key="1">
    <citation type="journal article" date="2011" name="Front. Microbiol.">
        <title>Genomic signatures of strain selection and enhancement in Bacillus atrophaeus var. globigii, a historical biowarfare simulant.</title>
        <authorList>
            <person name="Gibbons H.S."/>
            <person name="Broomall S.M."/>
            <person name="McNew L.A."/>
            <person name="Daligault H."/>
            <person name="Chapman C."/>
            <person name="Bruce D."/>
            <person name="Karavis M."/>
            <person name="Krepps M."/>
            <person name="McGregor P.A."/>
            <person name="Hong C."/>
            <person name="Park K.H."/>
            <person name="Akmal A."/>
            <person name="Feldman A."/>
            <person name="Lin J.S."/>
            <person name="Chang W.E."/>
            <person name="Higgs B.W."/>
            <person name="Demirev P."/>
            <person name="Lindquist J."/>
            <person name="Liem A."/>
            <person name="Fochler E."/>
            <person name="Read T.D."/>
            <person name="Tapia R."/>
            <person name="Johnson S."/>
            <person name="Bishop-Lilly K.A."/>
            <person name="Detter C."/>
            <person name="Han C."/>
            <person name="Sozhamannan S."/>
            <person name="Rosenzweig C.N."/>
            <person name="Skowronski E.W."/>
        </authorList>
    </citation>
    <scope>NUCLEOTIDE SEQUENCE [LARGE SCALE GENOMIC DNA]</scope>
    <source>
        <strain evidence="1 2">GYP-17</strain>
    </source>
</reference>
<dbReference type="AlphaFoldDB" id="A0A432WBK2"/>
<dbReference type="Proteomes" id="UP000288405">
    <property type="component" value="Unassembled WGS sequence"/>
</dbReference>
<proteinExistence type="predicted"/>
<evidence type="ECO:0000313" key="2">
    <source>
        <dbReference type="Proteomes" id="UP000288405"/>
    </source>
</evidence>
<keyword evidence="2" id="KW-1185">Reference proteome</keyword>
<dbReference type="EMBL" id="PIPM01000015">
    <property type="protein sequence ID" value="RUO28757.1"/>
    <property type="molecule type" value="Genomic_DNA"/>
</dbReference>
<comment type="caution">
    <text evidence="1">The sequence shown here is derived from an EMBL/GenBank/DDBJ whole genome shotgun (WGS) entry which is preliminary data.</text>
</comment>
<protein>
    <submittedName>
        <fullName evidence="1">DNA-binding protein</fullName>
    </submittedName>
</protein>
<accession>A0A432WBK2</accession>